<accession>A0ABS7WSZ2</accession>
<evidence type="ECO:0000313" key="2">
    <source>
        <dbReference type="Proteomes" id="UP000786183"/>
    </source>
</evidence>
<comment type="caution">
    <text evidence="1">The sequence shown here is derived from an EMBL/GenBank/DDBJ whole genome shotgun (WGS) entry which is preliminary data.</text>
</comment>
<dbReference type="Proteomes" id="UP000786183">
    <property type="component" value="Unassembled WGS sequence"/>
</dbReference>
<evidence type="ECO:0000313" key="1">
    <source>
        <dbReference type="EMBL" id="MBZ7987169.1"/>
    </source>
</evidence>
<dbReference type="EMBL" id="JACGBB010000005">
    <property type="protein sequence ID" value="MBZ7987169.1"/>
    <property type="molecule type" value="Genomic_DNA"/>
</dbReference>
<proteinExistence type="predicted"/>
<gene>
    <name evidence="1" type="ORF">AVCANL283_03460</name>
</gene>
<sequence length="210" mass="24745">MNYINQKDNTKQRAFNEDILTLPFDKILLQKGYYYKKEKCSRNFITMTNNNNDLVVITRQPNNQYLYFNPNDENDRGNIYSFCKNRKIKLYSLLNKEIKNIDTHNIEPSSINKASMEAVSNYKNFNPISDENNFNCLRLISNSILKQFSTIKQDKHNNICVPTYSLDKYENNVFVNLTGYIAYLKTPLFKDKNGNNYDKAIKHLCMVRKA</sequence>
<name>A0ABS7WSZ2_9BACT</name>
<organism evidence="1 2">
    <name type="scientific">Campylobacter canadensis</name>
    <dbReference type="NCBI Taxonomy" id="449520"/>
    <lineage>
        <taxon>Bacteria</taxon>
        <taxon>Pseudomonadati</taxon>
        <taxon>Campylobacterota</taxon>
        <taxon>Epsilonproteobacteria</taxon>
        <taxon>Campylobacterales</taxon>
        <taxon>Campylobacteraceae</taxon>
        <taxon>Campylobacter</taxon>
    </lineage>
</organism>
<keyword evidence="2" id="KW-1185">Reference proteome</keyword>
<reference evidence="1 2" key="1">
    <citation type="submission" date="2020-07" db="EMBL/GenBank/DDBJ databases">
        <title>Transfer of Campylobacter canadensis to the novel genus Avispirillum gen. nov., that also includes two novel species recovered from migratory waterfowl: Avispirillum anseris sp. nov. and Avispirillum brantae sp. nov.</title>
        <authorList>
            <person name="Miller W.G."/>
            <person name="Chapman M.H."/>
            <person name="Yee E."/>
            <person name="Inglis G.D."/>
        </authorList>
    </citation>
    <scope>NUCLEOTIDE SEQUENCE [LARGE SCALE GENOMIC DNA]</scope>
    <source>
        <strain evidence="1 2">L283</strain>
    </source>
</reference>
<dbReference type="RefSeq" id="WP_224325250.1">
    <property type="nucleotide sequence ID" value="NZ_JACGBB010000005.1"/>
</dbReference>
<protein>
    <submittedName>
        <fullName evidence="1">Uncharacterized protein</fullName>
    </submittedName>
</protein>